<keyword evidence="2" id="KW-0812">Transmembrane</keyword>
<accession>A0A8J1KSK9</accession>
<dbReference type="Proteomes" id="UP000186698">
    <property type="component" value="Chromosome 5L"/>
</dbReference>
<evidence type="ECO:0000256" key="2">
    <source>
        <dbReference type="SAM" id="Phobius"/>
    </source>
</evidence>
<dbReference type="KEGG" id="xla:108716390"/>
<keyword evidence="3" id="KW-1185">Reference proteome</keyword>
<dbReference type="AlphaFoldDB" id="A0A8J1KSK9"/>
<keyword evidence="2" id="KW-0472">Membrane</keyword>
<feature type="compositionally biased region" description="Polar residues" evidence="1">
    <location>
        <begin position="12"/>
        <end position="26"/>
    </location>
</feature>
<dbReference type="RefSeq" id="XP_041419748.1">
    <property type="nucleotide sequence ID" value="XM_041563814.1"/>
</dbReference>
<protein>
    <submittedName>
        <fullName evidence="4">Uncharacterized protein LOC108716390</fullName>
    </submittedName>
</protein>
<reference evidence="4" key="1">
    <citation type="submission" date="2025-08" db="UniProtKB">
        <authorList>
            <consortium name="RefSeq"/>
        </authorList>
    </citation>
    <scope>IDENTIFICATION</scope>
    <source>
        <strain evidence="4">J_2021</strain>
        <tissue evidence="4">Erythrocytes</tissue>
    </source>
</reference>
<evidence type="ECO:0000313" key="3">
    <source>
        <dbReference type="Proteomes" id="UP000186698"/>
    </source>
</evidence>
<feature type="transmembrane region" description="Helical" evidence="2">
    <location>
        <begin position="55"/>
        <end position="75"/>
    </location>
</feature>
<proteinExistence type="predicted"/>
<organism evidence="3 4">
    <name type="scientific">Xenopus laevis</name>
    <name type="common">African clawed frog</name>
    <dbReference type="NCBI Taxonomy" id="8355"/>
    <lineage>
        <taxon>Eukaryota</taxon>
        <taxon>Metazoa</taxon>
        <taxon>Chordata</taxon>
        <taxon>Craniata</taxon>
        <taxon>Vertebrata</taxon>
        <taxon>Euteleostomi</taxon>
        <taxon>Amphibia</taxon>
        <taxon>Batrachia</taxon>
        <taxon>Anura</taxon>
        <taxon>Pipoidea</taxon>
        <taxon>Pipidae</taxon>
        <taxon>Xenopodinae</taxon>
        <taxon>Xenopus</taxon>
        <taxon>Xenopus</taxon>
    </lineage>
</organism>
<sequence length="224" mass="24573">MAAAEDGGTDLATEQQPLANGDSTNPAPARDTHAIEGSDRGQETQILQCNKCNTGVFVAVLIFIAIIIVPVSLHYSRNRTNAQRNNGTDAAEETVADGETVVDKDNETARDCERLVYVSDSDGSFQSSYDSCASKGYELLKEPDIETVKLCIPNREDFWISSPYDCKQCRVYNTEDGVRSLDPTTIRHFLCAPQAASVVIILPGQKSDSLVPRYTLGLIYKFKQ</sequence>
<dbReference type="GeneID" id="108716390"/>
<evidence type="ECO:0000256" key="1">
    <source>
        <dbReference type="SAM" id="MobiDB-lite"/>
    </source>
</evidence>
<keyword evidence="2" id="KW-1133">Transmembrane helix</keyword>
<feature type="compositionally biased region" description="Basic and acidic residues" evidence="1">
    <location>
        <begin position="30"/>
        <end position="39"/>
    </location>
</feature>
<gene>
    <name evidence="4" type="primary">LOC108716390</name>
</gene>
<evidence type="ECO:0000313" key="4">
    <source>
        <dbReference type="RefSeq" id="XP_041419748.1"/>
    </source>
</evidence>
<feature type="region of interest" description="Disordered" evidence="1">
    <location>
        <begin position="1"/>
        <end position="39"/>
    </location>
</feature>
<name>A0A8J1KSK9_XENLA</name>